<evidence type="ECO:0000313" key="1">
    <source>
        <dbReference type="EMBL" id="BCJ85116.1"/>
    </source>
</evidence>
<organism evidence="1 2">
    <name type="scientific">Effusibacillus dendaii</name>
    <dbReference type="NCBI Taxonomy" id="2743772"/>
    <lineage>
        <taxon>Bacteria</taxon>
        <taxon>Bacillati</taxon>
        <taxon>Bacillota</taxon>
        <taxon>Bacilli</taxon>
        <taxon>Bacillales</taxon>
        <taxon>Alicyclobacillaceae</taxon>
        <taxon>Effusibacillus</taxon>
    </lineage>
</organism>
<dbReference type="EMBL" id="AP023366">
    <property type="protein sequence ID" value="BCJ85116.1"/>
    <property type="molecule type" value="Genomic_DNA"/>
</dbReference>
<dbReference type="Proteomes" id="UP000593802">
    <property type="component" value="Chromosome"/>
</dbReference>
<proteinExistence type="predicted"/>
<dbReference type="RefSeq" id="WP_200759277.1">
    <property type="nucleotide sequence ID" value="NZ_AP023366.1"/>
</dbReference>
<dbReference type="AlphaFoldDB" id="A0A7I8D8I0"/>
<evidence type="ECO:0000313" key="2">
    <source>
        <dbReference type="Proteomes" id="UP000593802"/>
    </source>
</evidence>
<protein>
    <submittedName>
        <fullName evidence="1">Uncharacterized protein</fullName>
    </submittedName>
</protein>
<accession>A0A7I8D8I0</accession>
<sequence>MLKFYLHGLSVYQERRLRLLLDTLVNAKIIPEILMAFTFLLLTDYVVGDQAATASVR</sequence>
<keyword evidence="2" id="KW-1185">Reference proteome</keyword>
<gene>
    <name evidence="1" type="ORF">skT53_01010</name>
</gene>
<reference evidence="1 2" key="1">
    <citation type="submission" date="2020-08" db="EMBL/GenBank/DDBJ databases">
        <title>Complete Genome Sequence of Effusibacillus dendaii Strain skT53, Isolated from Farmland soil.</title>
        <authorList>
            <person name="Konishi T."/>
            <person name="Kawasaki H."/>
        </authorList>
    </citation>
    <scope>NUCLEOTIDE SEQUENCE [LARGE SCALE GENOMIC DNA]</scope>
    <source>
        <strain evidence="2">skT53</strain>
    </source>
</reference>
<dbReference type="KEGG" id="eff:skT53_01010"/>
<name>A0A7I8D8I0_9BACL</name>